<dbReference type="AlphaFoldDB" id="A0A371HT33"/>
<organism evidence="1 2">
    <name type="scientific">Mucuna pruriens</name>
    <name type="common">Velvet bean</name>
    <name type="synonym">Dolichos pruriens</name>
    <dbReference type="NCBI Taxonomy" id="157652"/>
    <lineage>
        <taxon>Eukaryota</taxon>
        <taxon>Viridiplantae</taxon>
        <taxon>Streptophyta</taxon>
        <taxon>Embryophyta</taxon>
        <taxon>Tracheophyta</taxon>
        <taxon>Spermatophyta</taxon>
        <taxon>Magnoliopsida</taxon>
        <taxon>eudicotyledons</taxon>
        <taxon>Gunneridae</taxon>
        <taxon>Pentapetalae</taxon>
        <taxon>rosids</taxon>
        <taxon>fabids</taxon>
        <taxon>Fabales</taxon>
        <taxon>Fabaceae</taxon>
        <taxon>Papilionoideae</taxon>
        <taxon>50 kb inversion clade</taxon>
        <taxon>NPAAA clade</taxon>
        <taxon>indigoferoid/millettioid clade</taxon>
        <taxon>Phaseoleae</taxon>
        <taxon>Mucuna</taxon>
    </lineage>
</organism>
<proteinExistence type="predicted"/>
<accession>A0A371HT33</accession>
<evidence type="ECO:0000313" key="1">
    <source>
        <dbReference type="EMBL" id="RDY05935.1"/>
    </source>
</evidence>
<gene>
    <name evidence="1" type="ORF">CR513_10169</name>
</gene>
<name>A0A371HT33_MUCPR</name>
<comment type="caution">
    <text evidence="1">The sequence shown here is derived from an EMBL/GenBank/DDBJ whole genome shotgun (WGS) entry which is preliminary data.</text>
</comment>
<dbReference type="EMBL" id="QJKJ01001782">
    <property type="protein sequence ID" value="RDY05935.1"/>
    <property type="molecule type" value="Genomic_DNA"/>
</dbReference>
<sequence length="74" mass="8351">MVVVSGDIVPLEVLESVSKSFGILLANKENFCTKHHQPQHIRQKSFFSSSNLVPIPISHIMQMEISDSDKKKLM</sequence>
<feature type="non-terminal residue" evidence="1">
    <location>
        <position position="1"/>
    </location>
</feature>
<evidence type="ECO:0000313" key="2">
    <source>
        <dbReference type="Proteomes" id="UP000257109"/>
    </source>
</evidence>
<protein>
    <submittedName>
        <fullName evidence="1">Uncharacterized protein</fullName>
    </submittedName>
</protein>
<keyword evidence="2" id="KW-1185">Reference proteome</keyword>
<dbReference type="Proteomes" id="UP000257109">
    <property type="component" value="Unassembled WGS sequence"/>
</dbReference>
<reference evidence="1" key="1">
    <citation type="submission" date="2018-05" db="EMBL/GenBank/DDBJ databases">
        <title>Draft genome of Mucuna pruriens seed.</title>
        <authorList>
            <person name="Nnadi N.E."/>
            <person name="Vos R."/>
            <person name="Hasami M.H."/>
            <person name="Devisetty U.K."/>
            <person name="Aguiy J.C."/>
        </authorList>
    </citation>
    <scope>NUCLEOTIDE SEQUENCE [LARGE SCALE GENOMIC DNA]</scope>
    <source>
        <strain evidence="1">JCA_2017</strain>
    </source>
</reference>